<organism evidence="1 2">
    <name type="scientific">Brunnivagina elsteri CCALA 953</name>
    <dbReference type="NCBI Taxonomy" id="987040"/>
    <lineage>
        <taxon>Bacteria</taxon>
        <taxon>Bacillati</taxon>
        <taxon>Cyanobacteriota</taxon>
        <taxon>Cyanophyceae</taxon>
        <taxon>Nostocales</taxon>
        <taxon>Calotrichaceae</taxon>
        <taxon>Brunnivagina</taxon>
    </lineage>
</organism>
<dbReference type="EMBL" id="NTFS01000364">
    <property type="protein sequence ID" value="PAX51612.1"/>
    <property type="molecule type" value="Genomic_DNA"/>
</dbReference>
<protein>
    <submittedName>
        <fullName evidence="1">Uncharacterized protein</fullName>
    </submittedName>
</protein>
<evidence type="ECO:0000313" key="1">
    <source>
        <dbReference type="EMBL" id="PAX51612.1"/>
    </source>
</evidence>
<dbReference type="AlphaFoldDB" id="A0A2A2TD06"/>
<keyword evidence="2" id="KW-1185">Reference proteome</keyword>
<comment type="caution">
    <text evidence="1">The sequence shown here is derived from an EMBL/GenBank/DDBJ whole genome shotgun (WGS) entry which is preliminary data.</text>
</comment>
<dbReference type="Proteomes" id="UP000218238">
    <property type="component" value="Unassembled WGS sequence"/>
</dbReference>
<reference evidence="1 2" key="1">
    <citation type="submission" date="2017-08" db="EMBL/GenBank/DDBJ databases">
        <title>Draft genome sequence of filamentous cyanobacterium Calothrix elsteri CCALA 953.</title>
        <authorList>
            <person name="Gagunashvili A.N."/>
            <person name="Elster J."/>
            <person name="Andresson O.S."/>
        </authorList>
    </citation>
    <scope>NUCLEOTIDE SEQUENCE [LARGE SCALE GENOMIC DNA]</scope>
    <source>
        <strain evidence="1 2">CCALA 953</strain>
    </source>
</reference>
<accession>A0A2A2TD06</accession>
<dbReference type="RefSeq" id="WP_095724049.1">
    <property type="nucleotide sequence ID" value="NZ_NTFS01000364.1"/>
</dbReference>
<proteinExistence type="predicted"/>
<name>A0A2A2TD06_9CYAN</name>
<gene>
    <name evidence="1" type="ORF">CK510_23880</name>
</gene>
<sequence>MIGLRIDANQFQDNLIPLTLLINSRRVKTFIFKNKLAGIIEGLLGRTDSQPRRTKPDIKQMWVITQYSDRREPLE</sequence>
<evidence type="ECO:0000313" key="2">
    <source>
        <dbReference type="Proteomes" id="UP000218238"/>
    </source>
</evidence>